<dbReference type="Pfam" id="PF15330">
    <property type="entry name" value="SIT"/>
    <property type="match status" value="1"/>
</dbReference>
<name>A0A401S201_CHIPU</name>
<keyword evidence="1" id="KW-1133">Transmembrane helix</keyword>
<organism evidence="2 3">
    <name type="scientific">Chiloscyllium punctatum</name>
    <name type="common">Brownbanded bambooshark</name>
    <name type="synonym">Hemiscyllium punctatum</name>
    <dbReference type="NCBI Taxonomy" id="137246"/>
    <lineage>
        <taxon>Eukaryota</taxon>
        <taxon>Metazoa</taxon>
        <taxon>Chordata</taxon>
        <taxon>Craniata</taxon>
        <taxon>Vertebrata</taxon>
        <taxon>Chondrichthyes</taxon>
        <taxon>Elasmobranchii</taxon>
        <taxon>Galeomorphii</taxon>
        <taxon>Galeoidea</taxon>
        <taxon>Orectolobiformes</taxon>
        <taxon>Hemiscylliidae</taxon>
        <taxon>Chiloscyllium</taxon>
    </lineage>
</organism>
<proteinExistence type="predicted"/>
<dbReference type="AlphaFoldDB" id="A0A401S201"/>
<feature type="transmembrane region" description="Helical" evidence="1">
    <location>
        <begin position="12"/>
        <end position="32"/>
    </location>
</feature>
<dbReference type="GO" id="GO:0050862">
    <property type="term" value="P:positive regulation of T cell receptor signaling pathway"/>
    <property type="evidence" value="ECO:0007669"/>
    <property type="project" value="TreeGrafter"/>
</dbReference>
<dbReference type="EMBL" id="BEZZ01000056">
    <property type="protein sequence ID" value="GCC24406.1"/>
    <property type="molecule type" value="Genomic_DNA"/>
</dbReference>
<protein>
    <submittedName>
        <fullName evidence="2">Uncharacterized protein</fullName>
    </submittedName>
</protein>
<evidence type="ECO:0000313" key="3">
    <source>
        <dbReference type="Proteomes" id="UP000287033"/>
    </source>
</evidence>
<dbReference type="GO" id="GO:0042101">
    <property type="term" value="C:T cell receptor complex"/>
    <property type="evidence" value="ECO:0007669"/>
    <property type="project" value="TreeGrafter"/>
</dbReference>
<dbReference type="Proteomes" id="UP000287033">
    <property type="component" value="Unassembled WGS sequence"/>
</dbReference>
<keyword evidence="3" id="KW-1185">Reference proteome</keyword>
<dbReference type="InterPro" id="IPR020399">
    <property type="entry name" value="T-cell_rcpt-assoc_TM_adapter-1"/>
</dbReference>
<comment type="caution">
    <text evidence="2">The sequence shown here is derived from an EMBL/GenBank/DDBJ whole genome shotgun (WGS) entry which is preliminary data.</text>
</comment>
<dbReference type="OMA" id="DEDCYEQ"/>
<sequence>MDAFADCHIGIWGLLGITALALITSVVVNVIYCTANRQKAPRPIYRSVEQLQSPVIQEVDENPIYGNLNQDYTGESCYEAMMPNSRSGDDTKMVIDNQMCYASLDLSVERKKRHRKMEKQNLNNDILEDDNMPLNSHALTSRPSIYLNSDQLSFNEGRREETIHDDPVIFYGSIKASQSNLSLNDTATAFDNIR</sequence>
<dbReference type="STRING" id="137246.A0A401S201"/>
<dbReference type="GO" id="GO:0001920">
    <property type="term" value="P:negative regulation of receptor recycling"/>
    <property type="evidence" value="ECO:0007669"/>
    <property type="project" value="TreeGrafter"/>
</dbReference>
<keyword evidence="1" id="KW-0812">Transmembrane</keyword>
<keyword evidence="1" id="KW-0472">Membrane</keyword>
<dbReference type="PANTHER" id="PTHR15951:SF2">
    <property type="entry name" value="T-CELL RECEPTOR-ASSOCIATED TRANSMEMBRANE ADAPTER 1"/>
    <property type="match status" value="1"/>
</dbReference>
<reference evidence="2 3" key="1">
    <citation type="journal article" date="2018" name="Nat. Ecol. Evol.">
        <title>Shark genomes provide insights into elasmobranch evolution and the origin of vertebrates.</title>
        <authorList>
            <person name="Hara Y"/>
            <person name="Yamaguchi K"/>
            <person name="Onimaru K"/>
            <person name="Kadota M"/>
            <person name="Koyanagi M"/>
            <person name="Keeley SD"/>
            <person name="Tatsumi K"/>
            <person name="Tanaka K"/>
            <person name="Motone F"/>
            <person name="Kageyama Y"/>
            <person name="Nozu R"/>
            <person name="Adachi N"/>
            <person name="Nishimura O"/>
            <person name="Nakagawa R"/>
            <person name="Tanegashima C"/>
            <person name="Kiyatake I"/>
            <person name="Matsumoto R"/>
            <person name="Murakumo K"/>
            <person name="Nishida K"/>
            <person name="Terakita A"/>
            <person name="Kuratani S"/>
            <person name="Sato K"/>
            <person name="Hyodo S Kuraku.S."/>
        </authorList>
    </citation>
    <scope>NUCLEOTIDE SEQUENCE [LARGE SCALE GENOMIC DNA]</scope>
</reference>
<evidence type="ECO:0000313" key="2">
    <source>
        <dbReference type="EMBL" id="GCC24406.1"/>
    </source>
</evidence>
<dbReference type="PANTHER" id="PTHR15951">
    <property type="entry name" value="T-CELL RECEPTOR-ASSOCIATED TRANSMEMBRANE ADAPTER 1"/>
    <property type="match status" value="1"/>
</dbReference>
<accession>A0A401S201</accession>
<gene>
    <name evidence="2" type="ORF">chiPu_0002806</name>
</gene>
<evidence type="ECO:0000256" key="1">
    <source>
        <dbReference type="SAM" id="Phobius"/>
    </source>
</evidence>
<dbReference type="OrthoDB" id="8952491at2759"/>